<dbReference type="AlphaFoldDB" id="A0A1U9NR61"/>
<keyword evidence="1" id="KW-0732">Signal</keyword>
<gene>
    <name evidence="2" type="ORF">STSP2_03511</name>
</gene>
<dbReference type="RefSeq" id="WP_169853310.1">
    <property type="nucleotide sequence ID" value="NZ_CP019791.1"/>
</dbReference>
<accession>A0A1U9NR61</accession>
<protein>
    <recommendedName>
        <fullName evidence="4">Outer membrane protein beta-barrel domain-containing protein</fullName>
    </recommendedName>
</protein>
<dbReference type="STRING" id="1936003.STSP2_03511"/>
<keyword evidence="3" id="KW-1185">Reference proteome</keyword>
<name>A0A1U9NR61_9BACT</name>
<evidence type="ECO:0000256" key="1">
    <source>
        <dbReference type="SAM" id="SignalP"/>
    </source>
</evidence>
<evidence type="ECO:0000313" key="2">
    <source>
        <dbReference type="EMBL" id="AQT70305.1"/>
    </source>
</evidence>
<dbReference type="EMBL" id="CP019791">
    <property type="protein sequence ID" value="AQT70305.1"/>
    <property type="molecule type" value="Genomic_DNA"/>
</dbReference>
<proteinExistence type="predicted"/>
<evidence type="ECO:0000313" key="3">
    <source>
        <dbReference type="Proteomes" id="UP000189674"/>
    </source>
</evidence>
<dbReference type="Proteomes" id="UP000189674">
    <property type="component" value="Chromosome"/>
</dbReference>
<sequence length="270" mass="29838" precursor="true">MILLRIFTAITLVSVVPFAMAQGAQEEVDLGGWDFEFTPYFWAAEVEGDMTLRGRTGDVDANFSDIWDNLNIGLMGRIEGWRERWGWFVDGLYLDLESDFTTPGALVSGDVDIDWTILEFGLGYHLIESDGGDGTAAGFDVDLLAGGRYQNIKGELDIVTSGPLADVVSGGSFERRGEWVEPLVGGRLRWEWGRNIAFLCRGDIGGFSVGEASKLTWNILAGIDYELCETTSVRFGYRIFDMDYSNGSGTEKFGLDTRFKGPILGLAVRF</sequence>
<organism evidence="2 3">
    <name type="scientific">Anaerohalosphaera lusitana</name>
    <dbReference type="NCBI Taxonomy" id="1936003"/>
    <lineage>
        <taxon>Bacteria</taxon>
        <taxon>Pseudomonadati</taxon>
        <taxon>Planctomycetota</taxon>
        <taxon>Phycisphaerae</taxon>
        <taxon>Sedimentisphaerales</taxon>
        <taxon>Anaerohalosphaeraceae</taxon>
        <taxon>Anaerohalosphaera</taxon>
    </lineage>
</organism>
<evidence type="ECO:0008006" key="4">
    <source>
        <dbReference type="Google" id="ProtNLM"/>
    </source>
</evidence>
<dbReference type="KEGG" id="alus:STSP2_03511"/>
<reference evidence="3" key="1">
    <citation type="submission" date="2017-02" db="EMBL/GenBank/DDBJ databases">
        <title>Comparative genomics and description of representatives of a novel lineage of planctomycetes thriving in anoxic sediments.</title>
        <authorList>
            <person name="Spring S."/>
            <person name="Bunk B."/>
            <person name="Sproer C."/>
        </authorList>
    </citation>
    <scope>NUCLEOTIDE SEQUENCE [LARGE SCALE GENOMIC DNA]</scope>
    <source>
        <strain evidence="3">ST-NAGAB-D1</strain>
    </source>
</reference>
<feature type="chain" id="PRO_5010742141" description="Outer membrane protein beta-barrel domain-containing protein" evidence="1">
    <location>
        <begin position="22"/>
        <end position="270"/>
    </location>
</feature>
<feature type="signal peptide" evidence="1">
    <location>
        <begin position="1"/>
        <end position="21"/>
    </location>
</feature>
<dbReference type="Gene3D" id="2.40.160.20">
    <property type="match status" value="1"/>
</dbReference>